<reference evidence="3" key="1">
    <citation type="submission" date="2014-04" db="EMBL/GenBank/DDBJ databases">
        <title>Evolutionary Origins and Diversification of the Mycorrhizal Mutualists.</title>
        <authorList>
            <consortium name="DOE Joint Genome Institute"/>
            <consortium name="Mycorrhizal Genomics Consortium"/>
            <person name="Kohler A."/>
            <person name="Kuo A."/>
            <person name="Nagy L.G."/>
            <person name="Floudas D."/>
            <person name="Copeland A."/>
            <person name="Barry K.W."/>
            <person name="Cichocki N."/>
            <person name="Veneault-Fourrey C."/>
            <person name="LaButti K."/>
            <person name="Lindquist E.A."/>
            <person name="Lipzen A."/>
            <person name="Lundell T."/>
            <person name="Morin E."/>
            <person name="Murat C."/>
            <person name="Riley R."/>
            <person name="Ohm R."/>
            <person name="Sun H."/>
            <person name="Tunlid A."/>
            <person name="Henrissat B."/>
            <person name="Grigoriev I.V."/>
            <person name="Hibbett D.S."/>
            <person name="Martin F."/>
        </authorList>
    </citation>
    <scope>NUCLEOTIDE SEQUENCE [LARGE SCALE GENOMIC DNA]</scope>
    <source>
        <strain evidence="3">FD-334 SS-4</strain>
    </source>
</reference>
<evidence type="ECO:0000256" key="1">
    <source>
        <dbReference type="SAM" id="MobiDB-lite"/>
    </source>
</evidence>
<dbReference type="Proteomes" id="UP000054270">
    <property type="component" value="Unassembled WGS sequence"/>
</dbReference>
<feature type="compositionally biased region" description="Basic and acidic residues" evidence="1">
    <location>
        <begin position="89"/>
        <end position="99"/>
    </location>
</feature>
<proteinExistence type="predicted"/>
<dbReference type="EMBL" id="KN817552">
    <property type="protein sequence ID" value="KJA22147.1"/>
    <property type="molecule type" value="Genomic_DNA"/>
</dbReference>
<dbReference type="PANTHER" id="PTHR39474:SF1">
    <property type="entry name" value="FUNGAL SPECIFIC TRANSCRIPTION FACTOR"/>
    <property type="match status" value="1"/>
</dbReference>
<dbReference type="OrthoDB" id="4590138at2759"/>
<dbReference type="OMA" id="NWAQMTP"/>
<evidence type="ECO:0000313" key="2">
    <source>
        <dbReference type="EMBL" id="KJA22147.1"/>
    </source>
</evidence>
<accession>A0A0D2L5J7</accession>
<protein>
    <submittedName>
        <fullName evidence="2">Uncharacterized protein</fullName>
    </submittedName>
</protein>
<dbReference type="AlphaFoldDB" id="A0A0D2L5J7"/>
<sequence length="122" mass="12768">MNDGEATSPTPLVLPVPNAAADVITPAPATGTIDLGAEPGQSIALDALGPMVVNTDGTLSRIANWAQMTPPERERTLRVLSARNRLRLANEETKQRAETAQDATPKSTDARLSILDADAPAS</sequence>
<organism evidence="2 3">
    <name type="scientific">Hypholoma sublateritium (strain FD-334 SS-4)</name>
    <dbReference type="NCBI Taxonomy" id="945553"/>
    <lineage>
        <taxon>Eukaryota</taxon>
        <taxon>Fungi</taxon>
        <taxon>Dikarya</taxon>
        <taxon>Basidiomycota</taxon>
        <taxon>Agaricomycotina</taxon>
        <taxon>Agaricomycetes</taxon>
        <taxon>Agaricomycetidae</taxon>
        <taxon>Agaricales</taxon>
        <taxon>Agaricineae</taxon>
        <taxon>Strophariaceae</taxon>
        <taxon>Hypholoma</taxon>
    </lineage>
</organism>
<evidence type="ECO:0000313" key="3">
    <source>
        <dbReference type="Proteomes" id="UP000054270"/>
    </source>
</evidence>
<dbReference type="PANTHER" id="PTHR39474">
    <property type="entry name" value="UNNAMED PRODUCT"/>
    <property type="match status" value="1"/>
</dbReference>
<name>A0A0D2L5J7_HYPSF</name>
<dbReference type="STRING" id="945553.A0A0D2L5J7"/>
<feature type="region of interest" description="Disordered" evidence="1">
    <location>
        <begin position="89"/>
        <end position="122"/>
    </location>
</feature>
<gene>
    <name evidence="2" type="ORF">HYPSUDRAFT_41289</name>
</gene>
<keyword evidence="3" id="KW-1185">Reference proteome</keyword>